<protein>
    <submittedName>
        <fullName evidence="3">GGDEF domain-containing protein</fullName>
    </submittedName>
</protein>
<evidence type="ECO:0000313" key="3">
    <source>
        <dbReference type="EMBL" id="MBJ7594656.1"/>
    </source>
</evidence>
<feature type="transmembrane region" description="Helical" evidence="1">
    <location>
        <begin position="302"/>
        <end position="320"/>
    </location>
</feature>
<dbReference type="RefSeq" id="WP_337311044.1">
    <property type="nucleotide sequence ID" value="NZ_JAEKNS010000075.1"/>
</dbReference>
<reference evidence="4" key="2">
    <citation type="submission" date="2018-05" db="EMBL/GenBank/DDBJ databases">
        <authorList>
            <person name="Ferrari B."/>
        </authorList>
    </citation>
    <scope>NUCLEOTIDE SEQUENCE</scope>
    <source>
        <strain evidence="4">RRmetagenome_bin12</strain>
    </source>
</reference>
<feature type="transmembrane region" description="Helical" evidence="1">
    <location>
        <begin position="73"/>
        <end position="92"/>
    </location>
</feature>
<evidence type="ECO:0000259" key="2">
    <source>
        <dbReference type="PROSITE" id="PS50887"/>
    </source>
</evidence>
<feature type="transmembrane region" description="Helical" evidence="1">
    <location>
        <begin position="240"/>
        <end position="257"/>
    </location>
</feature>
<dbReference type="InterPro" id="IPR043128">
    <property type="entry name" value="Rev_trsase/Diguanyl_cyclase"/>
</dbReference>
<dbReference type="FunFam" id="3.30.70.270:FF:000001">
    <property type="entry name" value="Diguanylate cyclase domain protein"/>
    <property type="match status" value="1"/>
</dbReference>
<evidence type="ECO:0000256" key="1">
    <source>
        <dbReference type="SAM" id="Phobius"/>
    </source>
</evidence>
<dbReference type="PANTHER" id="PTHR46663:SF2">
    <property type="entry name" value="GGDEF DOMAIN-CONTAINING PROTEIN"/>
    <property type="match status" value="1"/>
</dbReference>
<dbReference type="CDD" id="cd01949">
    <property type="entry name" value="GGDEF"/>
    <property type="match status" value="1"/>
</dbReference>
<keyword evidence="1" id="KW-0472">Membrane</keyword>
<dbReference type="PROSITE" id="PS50887">
    <property type="entry name" value="GGDEF"/>
    <property type="match status" value="1"/>
</dbReference>
<gene>
    <name evidence="4" type="ORF">DLM65_08465</name>
    <name evidence="3" type="ORF">JF886_07300</name>
</gene>
<dbReference type="EMBL" id="QHBU01000156">
    <property type="protein sequence ID" value="PZR80332.1"/>
    <property type="molecule type" value="Genomic_DNA"/>
</dbReference>
<evidence type="ECO:0000313" key="4">
    <source>
        <dbReference type="EMBL" id="PZR80332.1"/>
    </source>
</evidence>
<comment type="caution">
    <text evidence="4">The sequence shown here is derived from an EMBL/GenBank/DDBJ whole genome shotgun (WGS) entry which is preliminary data.</text>
</comment>
<dbReference type="AlphaFoldDB" id="A0A2W5Z4U8"/>
<accession>A0A2W5Z4U8</accession>
<dbReference type="Proteomes" id="UP000248724">
    <property type="component" value="Unassembled WGS sequence"/>
</dbReference>
<feature type="transmembrane region" description="Helical" evidence="1">
    <location>
        <begin position="12"/>
        <end position="35"/>
    </location>
</feature>
<dbReference type="PANTHER" id="PTHR46663">
    <property type="entry name" value="DIGUANYLATE CYCLASE DGCT-RELATED"/>
    <property type="match status" value="1"/>
</dbReference>
<feature type="transmembrane region" description="Helical" evidence="1">
    <location>
        <begin position="207"/>
        <end position="228"/>
    </location>
</feature>
<evidence type="ECO:0000313" key="6">
    <source>
        <dbReference type="Proteomes" id="UP000606991"/>
    </source>
</evidence>
<dbReference type="InterPro" id="IPR029787">
    <property type="entry name" value="Nucleotide_cyclase"/>
</dbReference>
<keyword evidence="1" id="KW-1133">Transmembrane helix</keyword>
<reference evidence="3 6" key="3">
    <citation type="submission" date="2020-10" db="EMBL/GenBank/DDBJ databases">
        <title>Ca. Dormibacterota MAGs.</title>
        <authorList>
            <person name="Montgomery K."/>
        </authorList>
    </citation>
    <scope>NUCLEOTIDE SEQUENCE [LARGE SCALE GENOMIC DNA]</scope>
    <source>
        <strain evidence="3">SC8812_S17_18</strain>
    </source>
</reference>
<feature type="transmembrane region" description="Helical" evidence="1">
    <location>
        <begin position="47"/>
        <end position="66"/>
    </location>
</feature>
<proteinExistence type="predicted"/>
<dbReference type="Gene3D" id="3.30.70.270">
    <property type="match status" value="1"/>
</dbReference>
<evidence type="ECO:0000313" key="5">
    <source>
        <dbReference type="Proteomes" id="UP000248724"/>
    </source>
</evidence>
<feature type="domain" description="GGDEF" evidence="2">
    <location>
        <begin position="373"/>
        <end position="506"/>
    </location>
</feature>
<dbReference type="InterPro" id="IPR000160">
    <property type="entry name" value="GGDEF_dom"/>
</dbReference>
<feature type="transmembrane region" description="Helical" evidence="1">
    <location>
        <begin position="137"/>
        <end position="156"/>
    </location>
</feature>
<keyword evidence="1" id="KW-0812">Transmembrane</keyword>
<sequence length="509" mass="54589">MAAPRLVTNLRVRWWSVACGVAMAVSVAFVAGLLTGGAGAYTYLDNIMETISAFFAASACVVAAVRHSGRVRLAWTLMAMSALSWGFGQSVWDWFQIVRGVQVPFPSAADAGYLLAVPFAIGSVLAFPVASERARTFIRTLLDGLLIAVGLLVVSWDTTLGAVYRAGATSPMGMVLSLLYPVSDVAIVTMILVRLSRVPRTGRTPLLFMAAGLMAAAVADSQFAYLTASNTYGFGNVLDAGWVVGYILVGLGALRTVQRPLHGRAPSVLPSRFSAVLPYVPSAAALGVTIAQKTTTGNIDEFTFWTVLSLIGLVLVRQYLLGLDNARLLRSLSARERDLAHQAHHDALTGMPNRKFFHDSVAYALERGKPSRTPCVVMFIDLDEFKTVNDTHGHGAGDRVLVAVAERLQGAVRPHDVAARLGGDEFAILLNRAPDAAQLEAIGRRILHSLREPLVIDGFVCSTRGTVGVAISERSADTCDELLRRADIAMYAAKREGKDRVGMYSEVAA</sequence>
<dbReference type="SMART" id="SM00267">
    <property type="entry name" value="GGDEF"/>
    <property type="match status" value="1"/>
</dbReference>
<dbReference type="SUPFAM" id="SSF55073">
    <property type="entry name" value="Nucleotide cyclase"/>
    <property type="match status" value="1"/>
</dbReference>
<organism evidence="4 5">
    <name type="scientific">Candidatus Aeolococcus gillhamiae</name>
    <dbReference type="NCBI Taxonomy" id="3127015"/>
    <lineage>
        <taxon>Bacteria</taxon>
        <taxon>Bacillati</taxon>
        <taxon>Candidatus Dormiibacterota</taxon>
        <taxon>Candidatus Dormibacteria</taxon>
        <taxon>Candidatus Aeolococcales</taxon>
        <taxon>Candidatus Aeolococcaceae</taxon>
        <taxon>Candidatus Aeolococcus</taxon>
    </lineage>
</organism>
<feature type="transmembrane region" description="Helical" evidence="1">
    <location>
        <begin position="112"/>
        <end position="130"/>
    </location>
</feature>
<reference evidence="4 5" key="1">
    <citation type="journal article" date="2017" name="Nature">
        <title>Atmospheric trace gases support primary production in Antarctic desert surface soil.</title>
        <authorList>
            <person name="Ji M."/>
            <person name="Greening C."/>
            <person name="Vanwonterghem I."/>
            <person name="Carere C.R."/>
            <person name="Bay S.K."/>
            <person name="Steen J.A."/>
            <person name="Montgomery K."/>
            <person name="Lines T."/>
            <person name="Beardall J."/>
            <person name="van Dorst J."/>
            <person name="Snape I."/>
            <person name="Stott M.B."/>
            <person name="Hugenholtz P."/>
            <person name="Ferrari B.C."/>
        </authorList>
    </citation>
    <scope>NUCLEOTIDE SEQUENCE [LARGE SCALE GENOMIC DNA]</scope>
    <source>
        <strain evidence="4">RRmetagenome_bin12</strain>
    </source>
</reference>
<dbReference type="Proteomes" id="UP000606991">
    <property type="component" value="Unassembled WGS sequence"/>
</dbReference>
<name>A0A2W5Z4U8_9BACT</name>
<feature type="transmembrane region" description="Helical" evidence="1">
    <location>
        <begin position="176"/>
        <end position="195"/>
    </location>
</feature>
<dbReference type="Pfam" id="PF00990">
    <property type="entry name" value="GGDEF"/>
    <property type="match status" value="1"/>
</dbReference>
<dbReference type="InterPro" id="IPR052163">
    <property type="entry name" value="DGC-Regulatory_Protein"/>
</dbReference>
<accession>A0A934JS54</accession>
<dbReference type="EMBL" id="JAEKNS010000075">
    <property type="protein sequence ID" value="MBJ7594656.1"/>
    <property type="molecule type" value="Genomic_DNA"/>
</dbReference>
<dbReference type="NCBIfam" id="TIGR00254">
    <property type="entry name" value="GGDEF"/>
    <property type="match status" value="1"/>
</dbReference>